<name>A0AAV2SUS6_MEGNR</name>
<keyword evidence="2" id="KW-1185">Reference proteome</keyword>
<dbReference type="PANTHER" id="PTHR33332">
    <property type="entry name" value="REVERSE TRANSCRIPTASE DOMAIN-CONTAINING PROTEIN"/>
    <property type="match status" value="1"/>
</dbReference>
<feature type="non-terminal residue" evidence="1">
    <location>
        <position position="1"/>
    </location>
</feature>
<dbReference type="EMBL" id="CAXKWB010144239">
    <property type="protein sequence ID" value="CAL4246463.1"/>
    <property type="molecule type" value="Genomic_DNA"/>
</dbReference>
<evidence type="ECO:0000313" key="2">
    <source>
        <dbReference type="Proteomes" id="UP001497623"/>
    </source>
</evidence>
<dbReference type="AlphaFoldDB" id="A0AAV2SUS6"/>
<comment type="caution">
    <text evidence="1">The sequence shown here is derived from an EMBL/GenBank/DDBJ whole genome shotgun (WGS) entry which is preliminary data.</text>
</comment>
<organism evidence="1 2">
    <name type="scientific">Meganyctiphanes norvegica</name>
    <name type="common">Northern krill</name>
    <name type="synonym">Thysanopoda norvegica</name>
    <dbReference type="NCBI Taxonomy" id="48144"/>
    <lineage>
        <taxon>Eukaryota</taxon>
        <taxon>Metazoa</taxon>
        <taxon>Ecdysozoa</taxon>
        <taxon>Arthropoda</taxon>
        <taxon>Crustacea</taxon>
        <taxon>Multicrustacea</taxon>
        <taxon>Malacostraca</taxon>
        <taxon>Eumalacostraca</taxon>
        <taxon>Eucarida</taxon>
        <taxon>Euphausiacea</taxon>
        <taxon>Euphausiidae</taxon>
        <taxon>Meganyctiphanes</taxon>
    </lineage>
</organism>
<sequence>INDLLDEVDSSGSLFADDSKLFRKINCPHDQLTLQNDLAKLQDWSRKWLLEFNEKKCKVMHIGRLNLKHDYHINNTVLVETKEEKDLGVYITPDLKSATHVAKVAAKANSMIGRIRHTFKFMNTNIFKSIYPGLVRSHMEYAVQVWSPHLKKDIKTLEKVQRRAFNIVPELRGLTYEQQLTELGLTTLEERRRRGDLIEVFKIMHGYENLDRSYFFVLESEVHGYATRRHGLSIKTPTTVTKRRKKFFDIRIINDWNRLPASVVYSRSIGSFKRALDDYYSVQEATSN</sequence>
<accession>A0AAV2SUS6</accession>
<dbReference type="Proteomes" id="UP001497623">
    <property type="component" value="Unassembled WGS sequence"/>
</dbReference>
<protein>
    <recommendedName>
        <fullName evidence="3">Reverse transcriptase</fullName>
    </recommendedName>
</protein>
<gene>
    <name evidence="1" type="ORF">MNOR_LOCUS41208</name>
</gene>
<reference evidence="1 2" key="1">
    <citation type="submission" date="2024-05" db="EMBL/GenBank/DDBJ databases">
        <authorList>
            <person name="Wallberg A."/>
        </authorList>
    </citation>
    <scope>NUCLEOTIDE SEQUENCE [LARGE SCALE GENOMIC DNA]</scope>
</reference>
<proteinExistence type="predicted"/>
<evidence type="ECO:0000313" key="1">
    <source>
        <dbReference type="EMBL" id="CAL4246463.1"/>
    </source>
</evidence>
<evidence type="ECO:0008006" key="3">
    <source>
        <dbReference type="Google" id="ProtNLM"/>
    </source>
</evidence>